<dbReference type="EMBL" id="LSRX01000815">
    <property type="protein sequence ID" value="OLP88431.1"/>
    <property type="molecule type" value="Genomic_DNA"/>
</dbReference>
<keyword evidence="2" id="KW-1185">Reference proteome</keyword>
<comment type="caution">
    <text evidence="1">The sequence shown here is derived from an EMBL/GenBank/DDBJ whole genome shotgun (WGS) entry which is preliminary data.</text>
</comment>
<reference evidence="1 2" key="1">
    <citation type="submission" date="2016-02" db="EMBL/GenBank/DDBJ databases">
        <title>Genome analysis of coral dinoflagellate symbionts highlights evolutionary adaptations to a symbiotic lifestyle.</title>
        <authorList>
            <person name="Aranda M."/>
            <person name="Li Y."/>
            <person name="Liew Y.J."/>
            <person name="Baumgarten S."/>
            <person name="Simakov O."/>
            <person name="Wilson M."/>
            <person name="Piel J."/>
            <person name="Ashoor H."/>
            <person name="Bougouffa S."/>
            <person name="Bajic V.B."/>
            <person name="Ryu T."/>
            <person name="Ravasi T."/>
            <person name="Bayer T."/>
            <person name="Micklem G."/>
            <person name="Kim H."/>
            <person name="Bhak J."/>
            <person name="Lajeunesse T.C."/>
            <person name="Voolstra C.R."/>
        </authorList>
    </citation>
    <scope>NUCLEOTIDE SEQUENCE [LARGE SCALE GENOMIC DNA]</scope>
    <source>
        <strain evidence="1 2">CCMP2467</strain>
    </source>
</reference>
<name>A0A1Q9CZT8_SYMMI</name>
<sequence>MALFEFPIFLRLGISYPCLKDLGSRRDGSWRLWPGADLSQCQLDPRSVFARDLTFLAESAAMPGPCVSQTTATVQVGSKNYTATVSAEKPRRVARRYEGGVSLSCSIGLVFADGSGCVERSCTESLRTVTFEDGVVNVTCLGRR</sequence>
<evidence type="ECO:0000313" key="1">
    <source>
        <dbReference type="EMBL" id="OLP88431.1"/>
    </source>
</evidence>
<evidence type="ECO:0000313" key="2">
    <source>
        <dbReference type="Proteomes" id="UP000186817"/>
    </source>
</evidence>
<accession>A0A1Q9CZT8</accession>
<gene>
    <name evidence="1" type="ORF">AK812_SmicGene30247</name>
</gene>
<organism evidence="1 2">
    <name type="scientific">Symbiodinium microadriaticum</name>
    <name type="common">Dinoflagellate</name>
    <name type="synonym">Zooxanthella microadriatica</name>
    <dbReference type="NCBI Taxonomy" id="2951"/>
    <lineage>
        <taxon>Eukaryota</taxon>
        <taxon>Sar</taxon>
        <taxon>Alveolata</taxon>
        <taxon>Dinophyceae</taxon>
        <taxon>Suessiales</taxon>
        <taxon>Symbiodiniaceae</taxon>
        <taxon>Symbiodinium</taxon>
    </lineage>
</organism>
<dbReference type="Proteomes" id="UP000186817">
    <property type="component" value="Unassembled WGS sequence"/>
</dbReference>
<proteinExistence type="predicted"/>
<protein>
    <submittedName>
        <fullName evidence="1">Uncharacterized protein</fullName>
    </submittedName>
</protein>
<dbReference type="AlphaFoldDB" id="A0A1Q9CZT8"/>